<keyword evidence="1" id="KW-0732">Signal</keyword>
<protein>
    <recommendedName>
        <fullName evidence="4">FlgD Ig-like domain-containing protein</fullName>
    </recommendedName>
</protein>
<proteinExistence type="predicted"/>
<feature type="signal peptide" evidence="1">
    <location>
        <begin position="1"/>
        <end position="19"/>
    </location>
</feature>
<organism evidence="2 3">
    <name type="scientific">Gracilimonas halophila</name>
    <dbReference type="NCBI Taxonomy" id="1834464"/>
    <lineage>
        <taxon>Bacteria</taxon>
        <taxon>Pseudomonadati</taxon>
        <taxon>Balneolota</taxon>
        <taxon>Balneolia</taxon>
        <taxon>Balneolales</taxon>
        <taxon>Balneolaceae</taxon>
        <taxon>Gracilimonas</taxon>
    </lineage>
</organism>
<sequence length="532" mass="58885">MKKLCISIALILSPFLGYTQVIGPENPDIDKFNTIRQNSVSTIAAIGDTIWVSPALNRNIGNAGEWFSPDNAVEVVNGASRVFSLSLTQDTVIAGLGFSAESPAGPVPSGYGFYTSIDGGESWRLIEFPLDPEPPSSCEPTAETYDPICDIEFQFGDETYTRIRTTVPQQSPPYAVDSRGDVIFVAAWASGLLRSTDFGDSWEKVILPPSSVDNFNPDEDYEWTSSYNGEIINRYDPRGDNNLLGFGVLIDSQDRLWLGSAGGINISENALSAPIDSISWKHLRFNNTSNGLLGDWIITIKEDPQTNRIWLTNWIADQSQQQGLVYTDDVGESFTQVLKGERINDIGFKDDYIFAAGDNGLFISEDEGDSWVRSPQIKSPNTFIKPSAQYFSVASTLERVWIGTDDGIASTDDYGSSWEITRVDFPLTGGNRYDPDGRDVKAYAYPNPFSPTVHEVVRIKFEVEKQGNVRVRIFDFGMNLVREIENGSFVPGTYEAVWDGHDGRGRKVANAPYLYIIETNGREINGKILVAD</sequence>
<evidence type="ECO:0000313" key="2">
    <source>
        <dbReference type="EMBL" id="MFD2532228.1"/>
    </source>
</evidence>
<comment type="caution">
    <text evidence="2">The sequence shown here is derived from an EMBL/GenBank/DDBJ whole genome shotgun (WGS) entry which is preliminary data.</text>
</comment>
<dbReference type="Gene3D" id="2.130.10.10">
    <property type="entry name" value="YVTN repeat-like/Quinoprotein amine dehydrogenase"/>
    <property type="match status" value="2"/>
</dbReference>
<dbReference type="Proteomes" id="UP001597460">
    <property type="component" value="Unassembled WGS sequence"/>
</dbReference>
<evidence type="ECO:0008006" key="4">
    <source>
        <dbReference type="Google" id="ProtNLM"/>
    </source>
</evidence>
<accession>A0ABW5JLA0</accession>
<feature type="chain" id="PRO_5047305884" description="FlgD Ig-like domain-containing protein" evidence="1">
    <location>
        <begin position="20"/>
        <end position="532"/>
    </location>
</feature>
<name>A0ABW5JLA0_9BACT</name>
<dbReference type="Gene3D" id="2.60.40.4070">
    <property type="match status" value="1"/>
</dbReference>
<dbReference type="EMBL" id="JBHULI010000024">
    <property type="protein sequence ID" value="MFD2532228.1"/>
    <property type="molecule type" value="Genomic_DNA"/>
</dbReference>
<dbReference type="RefSeq" id="WP_390300489.1">
    <property type="nucleotide sequence ID" value="NZ_JBHULI010000024.1"/>
</dbReference>
<reference evidence="3" key="1">
    <citation type="journal article" date="2019" name="Int. J. Syst. Evol. Microbiol.">
        <title>The Global Catalogue of Microorganisms (GCM) 10K type strain sequencing project: providing services to taxonomists for standard genome sequencing and annotation.</title>
        <authorList>
            <consortium name="The Broad Institute Genomics Platform"/>
            <consortium name="The Broad Institute Genome Sequencing Center for Infectious Disease"/>
            <person name="Wu L."/>
            <person name="Ma J."/>
        </authorList>
    </citation>
    <scope>NUCLEOTIDE SEQUENCE [LARGE SCALE GENOMIC DNA]</scope>
    <source>
        <strain evidence="3">KCTC 52042</strain>
    </source>
</reference>
<dbReference type="SUPFAM" id="SSF110296">
    <property type="entry name" value="Oligoxyloglucan reducing end-specific cellobiohydrolase"/>
    <property type="match status" value="1"/>
</dbReference>
<gene>
    <name evidence="2" type="ORF">ACFSVN_07200</name>
</gene>
<evidence type="ECO:0000256" key="1">
    <source>
        <dbReference type="SAM" id="SignalP"/>
    </source>
</evidence>
<dbReference type="InterPro" id="IPR015943">
    <property type="entry name" value="WD40/YVTN_repeat-like_dom_sf"/>
</dbReference>
<evidence type="ECO:0000313" key="3">
    <source>
        <dbReference type="Proteomes" id="UP001597460"/>
    </source>
</evidence>
<keyword evidence="3" id="KW-1185">Reference proteome</keyword>